<keyword evidence="2" id="KW-0378">Hydrolase</keyword>
<evidence type="ECO:0000313" key="5">
    <source>
        <dbReference type="Proteomes" id="UP000461768"/>
    </source>
</evidence>
<feature type="domain" description="SGNH hydrolase-type esterase" evidence="3">
    <location>
        <begin position="9"/>
        <end position="173"/>
    </location>
</feature>
<dbReference type="SUPFAM" id="SSF52266">
    <property type="entry name" value="SGNH hydrolase"/>
    <property type="match status" value="1"/>
</dbReference>
<comment type="caution">
    <text evidence="4">The sequence shown here is derived from an EMBL/GenBank/DDBJ whole genome shotgun (WGS) entry which is preliminary data.</text>
</comment>
<dbReference type="InterPro" id="IPR037459">
    <property type="entry name" value="RhgT-like"/>
</dbReference>
<reference evidence="4 5" key="1">
    <citation type="submission" date="2019-09" db="EMBL/GenBank/DDBJ databases">
        <authorList>
            <person name="Valk L.C."/>
        </authorList>
    </citation>
    <scope>NUCLEOTIDE SEQUENCE [LARGE SCALE GENOMIC DNA]</scope>
    <source>
        <strain evidence="4">GalUA</strain>
    </source>
</reference>
<organism evidence="4 5">
    <name type="scientific">Candidatus Galacturonatibacter soehngenii</name>
    <dbReference type="NCBI Taxonomy" id="2307010"/>
    <lineage>
        <taxon>Bacteria</taxon>
        <taxon>Bacillati</taxon>
        <taxon>Bacillota</taxon>
        <taxon>Clostridia</taxon>
        <taxon>Lachnospirales</taxon>
        <taxon>Lachnospiraceae</taxon>
        <taxon>Candidatus Galacturonatibacter</taxon>
    </lineage>
</organism>
<evidence type="ECO:0000259" key="3">
    <source>
        <dbReference type="Pfam" id="PF13472"/>
    </source>
</evidence>
<dbReference type="Proteomes" id="UP000461768">
    <property type="component" value="Unassembled WGS sequence"/>
</dbReference>
<dbReference type="RefSeq" id="WP_151147908.1">
    <property type="nucleotide sequence ID" value="NZ_WAGX01000007.1"/>
</dbReference>
<dbReference type="AlphaFoldDB" id="A0A7V7QIG4"/>
<dbReference type="EMBL" id="WAGX01000007">
    <property type="protein sequence ID" value="KAB1436017.1"/>
    <property type="molecule type" value="Genomic_DNA"/>
</dbReference>
<reference evidence="4 5" key="2">
    <citation type="submission" date="2020-02" db="EMBL/GenBank/DDBJ databases">
        <title>Candidatus Galacturonibacter soehngenii shows hetero-acetogenic catabolism of galacturonic acid but lacks a canonical carbon monoxide dehydrogenase/acetyl-CoA synthase complex.</title>
        <authorList>
            <person name="Diender M."/>
            <person name="Stouten G.R."/>
            <person name="Petersen J.F."/>
            <person name="Nielsen P.H."/>
            <person name="Dueholm M.S."/>
            <person name="Pronk J.T."/>
            <person name="Van Loosdrecht M.C.M."/>
        </authorList>
    </citation>
    <scope>NUCLEOTIDE SEQUENCE [LARGE SCALE GENOMIC DNA]</scope>
    <source>
        <strain evidence="4">GalUA</strain>
    </source>
</reference>
<accession>A0A7V7QIG4</accession>
<evidence type="ECO:0000313" key="4">
    <source>
        <dbReference type="EMBL" id="KAB1436017.1"/>
    </source>
</evidence>
<keyword evidence="5" id="KW-1185">Reference proteome</keyword>
<dbReference type="Gene3D" id="3.40.50.1110">
    <property type="entry name" value="SGNH hydrolase"/>
    <property type="match status" value="1"/>
</dbReference>
<dbReference type="InterPro" id="IPR036514">
    <property type="entry name" value="SGNH_hydro_sf"/>
</dbReference>
<comment type="similarity">
    <text evidence="1">Belongs to the 'GDSL' lipolytic enzyme family.</text>
</comment>
<evidence type="ECO:0000256" key="1">
    <source>
        <dbReference type="ARBA" id="ARBA00008668"/>
    </source>
</evidence>
<dbReference type="GO" id="GO:0016787">
    <property type="term" value="F:hydrolase activity"/>
    <property type="evidence" value="ECO:0007669"/>
    <property type="project" value="UniProtKB-KW"/>
</dbReference>
<evidence type="ECO:0000256" key="2">
    <source>
        <dbReference type="ARBA" id="ARBA00022801"/>
    </source>
</evidence>
<proteinExistence type="inferred from homology"/>
<sequence>MEQRILWAGDSTVKKNTIETYPQTGIGQVLPLYLRPEIQILNYAENGRSTKSFIEEGRLDMIEREIKERDLLFIQFGHNDQKTDLERHTKPYGEYQVNLRKFIEVAKRKGAKPVLITSLYRRHFDENENLKDNVHEDYPDAMKDVAKVCGVACIDLCEKSKQLLQQYGDAKTKEWFMNLPGNRYQAYPDGLVDNTHLRYEGAVIMAGLVAEGLYELGGEYKNLLLNEDKKKVLL</sequence>
<name>A0A7V7QIG4_9FIRM</name>
<dbReference type="CDD" id="cd01821">
    <property type="entry name" value="Rhamnogalacturan_acetylesterase_like"/>
    <property type="match status" value="1"/>
</dbReference>
<dbReference type="PANTHER" id="PTHR43695">
    <property type="entry name" value="PUTATIVE (AFU_ORTHOLOGUE AFUA_2G17250)-RELATED"/>
    <property type="match status" value="1"/>
</dbReference>
<gene>
    <name evidence="4" type="ORF">F7O84_16755</name>
</gene>
<protein>
    <submittedName>
        <fullName evidence="4">Rhamnogalacturonan acetylesterase</fullName>
    </submittedName>
</protein>
<dbReference type="PANTHER" id="PTHR43695:SF1">
    <property type="entry name" value="RHAMNOGALACTURONAN ACETYLESTERASE"/>
    <property type="match status" value="1"/>
</dbReference>
<dbReference type="Pfam" id="PF13472">
    <property type="entry name" value="Lipase_GDSL_2"/>
    <property type="match status" value="1"/>
</dbReference>
<dbReference type="InterPro" id="IPR013830">
    <property type="entry name" value="SGNH_hydro"/>
</dbReference>
<dbReference type="OrthoDB" id="9807041at2"/>